<feature type="region of interest" description="Disordered" evidence="1">
    <location>
        <begin position="49"/>
        <end position="73"/>
    </location>
</feature>
<evidence type="ECO:0000256" key="1">
    <source>
        <dbReference type="SAM" id="MobiDB-lite"/>
    </source>
</evidence>
<keyword evidence="2" id="KW-1133">Transmembrane helix</keyword>
<feature type="transmembrane region" description="Helical" evidence="2">
    <location>
        <begin position="103"/>
        <end position="120"/>
    </location>
</feature>
<dbReference type="InParanoid" id="K1QAB7"/>
<name>K1QAB7_MAGGI</name>
<proteinExistence type="predicted"/>
<feature type="compositionally biased region" description="Acidic residues" evidence="1">
    <location>
        <begin position="1"/>
        <end position="12"/>
    </location>
</feature>
<dbReference type="HOGENOM" id="CLU_1572137_0_0_1"/>
<reference evidence="3" key="1">
    <citation type="journal article" date="2012" name="Nature">
        <title>The oyster genome reveals stress adaptation and complexity of shell formation.</title>
        <authorList>
            <person name="Zhang G."/>
            <person name="Fang X."/>
            <person name="Guo X."/>
            <person name="Li L."/>
            <person name="Luo R."/>
            <person name="Xu F."/>
            <person name="Yang P."/>
            <person name="Zhang L."/>
            <person name="Wang X."/>
            <person name="Qi H."/>
            <person name="Xiong Z."/>
            <person name="Que H."/>
            <person name="Xie Y."/>
            <person name="Holland P.W."/>
            <person name="Paps J."/>
            <person name="Zhu Y."/>
            <person name="Wu F."/>
            <person name="Chen Y."/>
            <person name="Wang J."/>
            <person name="Peng C."/>
            <person name="Meng J."/>
            <person name="Yang L."/>
            <person name="Liu J."/>
            <person name="Wen B."/>
            <person name="Zhang N."/>
            <person name="Huang Z."/>
            <person name="Zhu Q."/>
            <person name="Feng Y."/>
            <person name="Mount A."/>
            <person name="Hedgecock D."/>
            <person name="Xu Z."/>
            <person name="Liu Y."/>
            <person name="Domazet-Loso T."/>
            <person name="Du Y."/>
            <person name="Sun X."/>
            <person name="Zhang S."/>
            <person name="Liu B."/>
            <person name="Cheng P."/>
            <person name="Jiang X."/>
            <person name="Li J."/>
            <person name="Fan D."/>
            <person name="Wang W."/>
            <person name="Fu W."/>
            <person name="Wang T."/>
            <person name="Wang B."/>
            <person name="Zhang J."/>
            <person name="Peng Z."/>
            <person name="Li Y."/>
            <person name="Li N."/>
            <person name="Wang J."/>
            <person name="Chen M."/>
            <person name="He Y."/>
            <person name="Tan F."/>
            <person name="Song X."/>
            <person name="Zheng Q."/>
            <person name="Huang R."/>
            <person name="Yang H."/>
            <person name="Du X."/>
            <person name="Chen L."/>
            <person name="Yang M."/>
            <person name="Gaffney P.M."/>
            <person name="Wang S."/>
            <person name="Luo L."/>
            <person name="She Z."/>
            <person name="Ming Y."/>
            <person name="Huang W."/>
            <person name="Zhang S."/>
            <person name="Huang B."/>
            <person name="Zhang Y."/>
            <person name="Qu T."/>
            <person name="Ni P."/>
            <person name="Miao G."/>
            <person name="Wang J."/>
            <person name="Wang Q."/>
            <person name="Steinberg C.E."/>
            <person name="Wang H."/>
            <person name="Li N."/>
            <person name="Qian L."/>
            <person name="Zhang G."/>
            <person name="Li Y."/>
            <person name="Yang H."/>
            <person name="Liu X."/>
            <person name="Wang J."/>
            <person name="Yin Y."/>
            <person name="Wang J."/>
        </authorList>
    </citation>
    <scope>NUCLEOTIDE SEQUENCE [LARGE SCALE GENOMIC DNA]</scope>
    <source>
        <strain evidence="3">05x7-T-G4-1.051#20</strain>
    </source>
</reference>
<evidence type="ECO:0000256" key="2">
    <source>
        <dbReference type="SAM" id="Phobius"/>
    </source>
</evidence>
<gene>
    <name evidence="3" type="ORF">CGI_10006600</name>
</gene>
<organism evidence="3">
    <name type="scientific">Magallana gigas</name>
    <name type="common">Pacific oyster</name>
    <name type="synonym">Crassostrea gigas</name>
    <dbReference type="NCBI Taxonomy" id="29159"/>
    <lineage>
        <taxon>Eukaryota</taxon>
        <taxon>Metazoa</taxon>
        <taxon>Spiralia</taxon>
        <taxon>Lophotrochozoa</taxon>
        <taxon>Mollusca</taxon>
        <taxon>Bivalvia</taxon>
        <taxon>Autobranchia</taxon>
        <taxon>Pteriomorphia</taxon>
        <taxon>Ostreida</taxon>
        <taxon>Ostreoidea</taxon>
        <taxon>Ostreidae</taxon>
        <taxon>Magallana</taxon>
    </lineage>
</organism>
<feature type="compositionally biased region" description="Polar residues" evidence="1">
    <location>
        <begin position="49"/>
        <end position="58"/>
    </location>
</feature>
<accession>K1QAB7</accession>
<feature type="region of interest" description="Disordered" evidence="1">
    <location>
        <begin position="1"/>
        <end position="31"/>
    </location>
</feature>
<dbReference type="EMBL" id="JH817714">
    <property type="protein sequence ID" value="EKC33567.1"/>
    <property type="molecule type" value="Genomic_DNA"/>
</dbReference>
<sequence>MSDYSDDEETEESASLLPTKERPHSRLTTRATSPFVNYVSVPVTPRQTPTNQVLSNGYEQIGNDDTDTSSIPSTESSAGFSFFALPRKQKAILASLPYVGIKFMYLSGLFLSGGCTLLFGEPMKNQRLYSANSIQFSSVTGVTGTLKNGFCILEAVKVYISVKCIHKQCS</sequence>
<dbReference type="AlphaFoldDB" id="K1QAB7"/>
<keyword evidence="2" id="KW-0472">Membrane</keyword>
<evidence type="ECO:0000313" key="3">
    <source>
        <dbReference type="EMBL" id="EKC33567.1"/>
    </source>
</evidence>
<protein>
    <submittedName>
        <fullName evidence="3">Uncharacterized protein</fullName>
    </submittedName>
</protein>
<keyword evidence="2" id="KW-0812">Transmembrane</keyword>